<dbReference type="SUPFAM" id="SSF48452">
    <property type="entry name" value="TPR-like"/>
    <property type="match status" value="1"/>
</dbReference>
<keyword evidence="1" id="KW-1133">Transmembrane helix</keyword>
<feature type="transmembrane region" description="Helical" evidence="1">
    <location>
        <begin position="34"/>
        <end position="52"/>
    </location>
</feature>
<evidence type="ECO:0000313" key="2">
    <source>
        <dbReference type="EMBL" id="OGG03443.1"/>
    </source>
</evidence>
<proteinExistence type="predicted"/>
<dbReference type="Pfam" id="PF13374">
    <property type="entry name" value="TPR_10"/>
    <property type="match status" value="1"/>
</dbReference>
<dbReference type="STRING" id="1817867.A3F83_16100"/>
<evidence type="ECO:0000313" key="3">
    <source>
        <dbReference type="Proteomes" id="UP000179129"/>
    </source>
</evidence>
<reference evidence="2 3" key="1">
    <citation type="journal article" date="2016" name="Nat. Commun.">
        <title>Thousands of microbial genomes shed light on interconnected biogeochemical processes in an aquifer system.</title>
        <authorList>
            <person name="Anantharaman K."/>
            <person name="Brown C.T."/>
            <person name="Hug L.A."/>
            <person name="Sharon I."/>
            <person name="Castelle C.J."/>
            <person name="Probst A.J."/>
            <person name="Thomas B.C."/>
            <person name="Singh A."/>
            <person name="Wilkins M.J."/>
            <person name="Karaoz U."/>
            <person name="Brodie E.L."/>
            <person name="Williams K.H."/>
            <person name="Hubbard S.S."/>
            <person name="Banfield J.F."/>
        </authorList>
    </citation>
    <scope>NUCLEOTIDE SEQUENCE [LARGE SCALE GENOMIC DNA]</scope>
</reference>
<keyword evidence="1" id="KW-0472">Membrane</keyword>
<dbReference type="Gene3D" id="1.25.40.10">
    <property type="entry name" value="Tetratricopeptide repeat domain"/>
    <property type="match status" value="2"/>
</dbReference>
<gene>
    <name evidence="2" type="ORF">A3F83_16100</name>
</gene>
<evidence type="ECO:0000256" key="1">
    <source>
        <dbReference type="SAM" id="Phobius"/>
    </source>
</evidence>
<dbReference type="AlphaFoldDB" id="A0A1F5YTN6"/>
<protein>
    <submittedName>
        <fullName evidence="2">Uncharacterized protein</fullName>
    </submittedName>
</protein>
<sequence>MSRKRITKKQLKEDAFVSATFEAGHFIQENLTKLILGTVGVLALAGAIWLFINYRFERRQDAGLAMFKAQGLYMNGQFALAASDFEKLIGDYSGTEQARKAEFFAGDSRFKAGEYDQALTHFQKCREEMSHSDPLWLNCMVGLAATYEEQKNLQQASDTYREALQAATYDYQKIEIMSDLSRVLAMDGRNEEALQVMDQAIKDYPDNPRTGEIIELRAELVAKALGAANNG</sequence>
<name>A0A1F5YTN6_9BACT</name>
<dbReference type="InterPro" id="IPR011990">
    <property type="entry name" value="TPR-like_helical_dom_sf"/>
</dbReference>
<accession>A0A1F5YTN6</accession>
<keyword evidence="1" id="KW-0812">Transmembrane</keyword>
<comment type="caution">
    <text evidence="2">The sequence shown here is derived from an EMBL/GenBank/DDBJ whole genome shotgun (WGS) entry which is preliminary data.</text>
</comment>
<dbReference type="EMBL" id="MFIX01000143">
    <property type="protein sequence ID" value="OGG03443.1"/>
    <property type="molecule type" value="Genomic_DNA"/>
</dbReference>
<organism evidence="2 3">
    <name type="scientific">Candidatus Glassbacteria bacterium RIFCSPLOWO2_12_FULL_58_11</name>
    <dbReference type="NCBI Taxonomy" id="1817867"/>
    <lineage>
        <taxon>Bacteria</taxon>
        <taxon>Candidatus Glassiibacteriota</taxon>
    </lineage>
</organism>
<dbReference type="Proteomes" id="UP000179129">
    <property type="component" value="Unassembled WGS sequence"/>
</dbReference>
<dbReference type="Pfam" id="PF13424">
    <property type="entry name" value="TPR_12"/>
    <property type="match status" value="1"/>
</dbReference>